<evidence type="ECO:0000313" key="2">
    <source>
        <dbReference type="EMBL" id="GAA2686280.1"/>
    </source>
</evidence>
<dbReference type="InterPro" id="IPR029261">
    <property type="entry name" value="Transposase_Znf"/>
</dbReference>
<dbReference type="PANTHER" id="PTHR33498">
    <property type="entry name" value="TRANSPOSASE FOR INSERTION SEQUENCE ELEMENT IS1557"/>
    <property type="match status" value="1"/>
</dbReference>
<dbReference type="Pfam" id="PF14690">
    <property type="entry name" value="Zn_ribbon_ISL3"/>
    <property type="match status" value="1"/>
</dbReference>
<dbReference type="Proteomes" id="UP001501666">
    <property type="component" value="Unassembled WGS sequence"/>
</dbReference>
<evidence type="ECO:0000313" key="3">
    <source>
        <dbReference type="Proteomes" id="UP001501666"/>
    </source>
</evidence>
<name>A0ABN3SW75_9ACTN</name>
<reference evidence="2 3" key="1">
    <citation type="journal article" date="2019" name="Int. J. Syst. Evol. Microbiol.">
        <title>The Global Catalogue of Microorganisms (GCM) 10K type strain sequencing project: providing services to taxonomists for standard genome sequencing and annotation.</title>
        <authorList>
            <consortium name="The Broad Institute Genomics Platform"/>
            <consortium name="The Broad Institute Genome Sequencing Center for Infectious Disease"/>
            <person name="Wu L."/>
            <person name="Ma J."/>
        </authorList>
    </citation>
    <scope>NUCLEOTIDE SEQUENCE [LARGE SCALE GENOMIC DNA]</scope>
    <source>
        <strain evidence="2 3">JCM 6835</strain>
    </source>
</reference>
<evidence type="ECO:0000259" key="1">
    <source>
        <dbReference type="Pfam" id="PF14690"/>
    </source>
</evidence>
<dbReference type="InterPro" id="IPR047951">
    <property type="entry name" value="Transpos_ISL3"/>
</dbReference>
<dbReference type="PANTHER" id="PTHR33498:SF1">
    <property type="entry name" value="TRANSPOSASE FOR INSERTION SEQUENCE ELEMENT IS1557"/>
    <property type="match status" value="1"/>
</dbReference>
<gene>
    <name evidence="2" type="ORF">GCM10010412_073680</name>
</gene>
<keyword evidence="3" id="KW-1185">Reference proteome</keyword>
<comment type="caution">
    <text evidence="2">The sequence shown here is derived from an EMBL/GenBank/DDBJ whole genome shotgun (WGS) entry which is preliminary data.</text>
</comment>
<proteinExistence type="predicted"/>
<protein>
    <recommendedName>
        <fullName evidence="1">Transposase IS204/IS1001/IS1096/IS1165 zinc-finger domain-containing protein</fullName>
    </recommendedName>
</protein>
<accession>A0ABN3SW75</accession>
<sequence>MLKINDLVGVVFSGLSDLVIEDVVDETDLIRVLARTRDEPVPCPVCGVLTDRVHAFCGRTVTDVPVDGRRVVVSVRVRRLVCPALGCPRQRSVNRCRGCWSATSGAPGGSQASWERW</sequence>
<dbReference type="EMBL" id="BAAATE010000027">
    <property type="protein sequence ID" value="GAA2686280.1"/>
    <property type="molecule type" value="Genomic_DNA"/>
</dbReference>
<feature type="domain" description="Transposase IS204/IS1001/IS1096/IS1165 zinc-finger" evidence="1">
    <location>
        <begin position="40"/>
        <end position="84"/>
    </location>
</feature>
<organism evidence="2 3">
    <name type="scientific">Nonomuraea recticatena</name>
    <dbReference type="NCBI Taxonomy" id="46178"/>
    <lineage>
        <taxon>Bacteria</taxon>
        <taxon>Bacillati</taxon>
        <taxon>Actinomycetota</taxon>
        <taxon>Actinomycetes</taxon>
        <taxon>Streptosporangiales</taxon>
        <taxon>Streptosporangiaceae</taxon>
        <taxon>Nonomuraea</taxon>
    </lineage>
</organism>